<dbReference type="SUPFAM" id="SSF54695">
    <property type="entry name" value="POZ domain"/>
    <property type="match status" value="1"/>
</dbReference>
<organism evidence="2">
    <name type="scientific">Rhizopus microsporus var. microsporus</name>
    <dbReference type="NCBI Taxonomy" id="86635"/>
    <lineage>
        <taxon>Eukaryota</taxon>
        <taxon>Fungi</taxon>
        <taxon>Fungi incertae sedis</taxon>
        <taxon>Mucoromycota</taxon>
        <taxon>Mucoromycotina</taxon>
        <taxon>Mucoromycetes</taxon>
        <taxon>Mucorales</taxon>
        <taxon>Mucorineae</taxon>
        <taxon>Rhizopodaceae</taxon>
        <taxon>Rhizopus</taxon>
    </lineage>
</organism>
<dbReference type="PANTHER" id="PTHR11145">
    <property type="entry name" value="BTB/POZ DOMAIN-CONTAINING ADAPTER FOR CUL3-MEDIATED RHOA DEGRADATION PROTEIN FAMILY MEMBER"/>
    <property type="match status" value="1"/>
</dbReference>
<dbReference type="EMBL" id="KV921918">
    <property type="protein sequence ID" value="ORE06685.1"/>
    <property type="molecule type" value="Genomic_DNA"/>
</dbReference>
<dbReference type="Pfam" id="PF02214">
    <property type="entry name" value="BTB_2"/>
    <property type="match status" value="1"/>
</dbReference>
<dbReference type="OrthoDB" id="2414723at2759"/>
<name>A0A1X0R3S0_RHIZD</name>
<dbReference type="VEuPathDB" id="FungiDB:BCV72DRAFT_227933"/>
<reference evidence="2" key="1">
    <citation type="journal article" date="2016" name="Proc. Natl. Acad. Sci. U.S.A.">
        <title>Lipid metabolic changes in an early divergent fungus govern the establishment of a mutualistic symbiosis with endobacteria.</title>
        <authorList>
            <person name="Lastovetsky O.A."/>
            <person name="Gaspar M.L."/>
            <person name="Mondo S.J."/>
            <person name="LaButti K.M."/>
            <person name="Sandor L."/>
            <person name="Grigoriev I.V."/>
            <person name="Henry S.A."/>
            <person name="Pawlowska T.E."/>
        </authorList>
    </citation>
    <scope>NUCLEOTIDE SEQUENCE [LARGE SCALE GENOMIC DNA]</scope>
    <source>
        <strain evidence="2">ATCC 52814</strain>
    </source>
</reference>
<dbReference type="Proteomes" id="UP000242414">
    <property type="component" value="Unassembled WGS sequence"/>
</dbReference>
<dbReference type="AlphaFoldDB" id="A0A1X0R3S0"/>
<proteinExistence type="predicted"/>
<dbReference type="InterPro" id="IPR045068">
    <property type="entry name" value="BACURD1-3"/>
</dbReference>
<evidence type="ECO:0000313" key="2">
    <source>
        <dbReference type="EMBL" id="ORE06685.1"/>
    </source>
</evidence>
<dbReference type="GO" id="GO:0051260">
    <property type="term" value="P:protein homooligomerization"/>
    <property type="evidence" value="ECO:0007669"/>
    <property type="project" value="InterPro"/>
</dbReference>
<dbReference type="Gene3D" id="3.30.710.10">
    <property type="entry name" value="Potassium Channel Kv1.1, Chain A"/>
    <property type="match status" value="1"/>
</dbReference>
<gene>
    <name evidence="2" type="ORF">BCV72DRAFT_227933</name>
</gene>
<feature type="domain" description="BTB" evidence="1">
    <location>
        <begin position="9"/>
        <end position="78"/>
    </location>
</feature>
<protein>
    <submittedName>
        <fullName evidence="2">POZ domain-containing protein</fullName>
    </submittedName>
</protein>
<evidence type="ECO:0000259" key="1">
    <source>
        <dbReference type="PROSITE" id="PS50097"/>
    </source>
</evidence>
<dbReference type="PROSITE" id="PS50097">
    <property type="entry name" value="BTB"/>
    <property type="match status" value="1"/>
</dbReference>
<dbReference type="SMART" id="SM00225">
    <property type="entry name" value="BTB"/>
    <property type="match status" value="1"/>
</dbReference>
<dbReference type="InterPro" id="IPR000210">
    <property type="entry name" value="BTB/POZ_dom"/>
</dbReference>
<dbReference type="InterPro" id="IPR003131">
    <property type="entry name" value="T1-type_BTB"/>
</dbReference>
<accession>A0A1X0R3S0</accession>
<dbReference type="InterPro" id="IPR011333">
    <property type="entry name" value="SKP1/BTB/POZ_sf"/>
</dbReference>
<sequence>MPSLNHPNSLIKLNVGGEFFYTYYSTLYGSRYFRQLLNNMRRVREMTIYKNIIFLDRSKDTFRYIIQFLRNGHLNVDRKDGDFFQDLIEEADFYGIKDLRIYAQCKLEEIEEEEEDEDEGY</sequence>
<dbReference type="PANTHER" id="PTHR11145:SF8">
    <property type="entry name" value="RE57120P"/>
    <property type="match status" value="1"/>
</dbReference>